<feature type="transmembrane region" description="Helical" evidence="7">
    <location>
        <begin position="195"/>
        <end position="216"/>
    </location>
</feature>
<comment type="subcellular location">
    <subcellularLocation>
        <location evidence="1">Membrane</location>
        <topology evidence="1">Multi-pass membrane protein</topology>
    </subcellularLocation>
</comment>
<comment type="caution">
    <text evidence="8">The sequence shown here is derived from an EMBL/GenBank/DDBJ whole genome shotgun (WGS) entry which is preliminary data.</text>
</comment>
<feature type="region of interest" description="Disordered" evidence="6">
    <location>
        <begin position="101"/>
        <end position="121"/>
    </location>
</feature>
<dbReference type="AlphaFoldDB" id="A0A5N6MEL2"/>
<keyword evidence="4 7" id="KW-1133">Transmembrane helix</keyword>
<dbReference type="Pfam" id="PF03073">
    <property type="entry name" value="TspO_MBR"/>
    <property type="match status" value="1"/>
</dbReference>
<dbReference type="EMBL" id="SZYD01000016">
    <property type="protein sequence ID" value="KAD3338188.1"/>
    <property type="molecule type" value="Genomic_DNA"/>
</dbReference>
<protein>
    <submittedName>
        <fullName evidence="8">Uncharacterized protein</fullName>
    </submittedName>
</protein>
<evidence type="ECO:0000256" key="3">
    <source>
        <dbReference type="ARBA" id="ARBA00022692"/>
    </source>
</evidence>
<evidence type="ECO:0000256" key="4">
    <source>
        <dbReference type="ARBA" id="ARBA00022989"/>
    </source>
</evidence>
<evidence type="ECO:0000313" key="8">
    <source>
        <dbReference type="EMBL" id="KAD3338188.1"/>
    </source>
</evidence>
<gene>
    <name evidence="8" type="ORF">E3N88_33709</name>
</gene>
<name>A0A5N6MEL2_9ASTR</name>
<keyword evidence="9" id="KW-1185">Reference proteome</keyword>
<feature type="transmembrane region" description="Helical" evidence="7">
    <location>
        <begin position="252"/>
        <end position="272"/>
    </location>
</feature>
<evidence type="ECO:0000256" key="6">
    <source>
        <dbReference type="SAM" id="MobiDB-lite"/>
    </source>
</evidence>
<dbReference type="FunFam" id="1.20.1260.100:FF:000001">
    <property type="entry name" value="translocator protein 2"/>
    <property type="match status" value="1"/>
</dbReference>
<dbReference type="GO" id="GO:0016020">
    <property type="term" value="C:membrane"/>
    <property type="evidence" value="ECO:0007669"/>
    <property type="project" value="UniProtKB-SubCell"/>
</dbReference>
<keyword evidence="3 7" id="KW-0812">Transmembrane</keyword>
<evidence type="ECO:0000256" key="5">
    <source>
        <dbReference type="ARBA" id="ARBA00023136"/>
    </source>
</evidence>
<proteinExistence type="inferred from homology"/>
<evidence type="ECO:0000256" key="7">
    <source>
        <dbReference type="SAM" id="Phobius"/>
    </source>
</evidence>
<dbReference type="InterPro" id="IPR038330">
    <property type="entry name" value="TspO/MBR-related_sf"/>
</dbReference>
<organism evidence="8 9">
    <name type="scientific">Mikania micrantha</name>
    <name type="common">bitter vine</name>
    <dbReference type="NCBI Taxonomy" id="192012"/>
    <lineage>
        <taxon>Eukaryota</taxon>
        <taxon>Viridiplantae</taxon>
        <taxon>Streptophyta</taxon>
        <taxon>Embryophyta</taxon>
        <taxon>Tracheophyta</taxon>
        <taxon>Spermatophyta</taxon>
        <taxon>Magnoliopsida</taxon>
        <taxon>eudicotyledons</taxon>
        <taxon>Gunneridae</taxon>
        <taxon>Pentapetalae</taxon>
        <taxon>asterids</taxon>
        <taxon>campanulids</taxon>
        <taxon>Asterales</taxon>
        <taxon>Asteraceae</taxon>
        <taxon>Asteroideae</taxon>
        <taxon>Heliantheae alliance</taxon>
        <taxon>Eupatorieae</taxon>
        <taxon>Mikania</taxon>
    </lineage>
</organism>
<dbReference type="PANTHER" id="PTHR10057">
    <property type="entry name" value="PERIPHERAL-TYPE BENZODIAZEPINE RECEPTOR"/>
    <property type="match status" value="1"/>
</dbReference>
<dbReference type="PANTHER" id="PTHR10057:SF0">
    <property type="entry name" value="TRANSLOCATOR PROTEIN"/>
    <property type="match status" value="1"/>
</dbReference>
<evidence type="ECO:0000256" key="2">
    <source>
        <dbReference type="ARBA" id="ARBA00007524"/>
    </source>
</evidence>
<evidence type="ECO:0000256" key="1">
    <source>
        <dbReference type="ARBA" id="ARBA00004141"/>
    </source>
</evidence>
<evidence type="ECO:0000313" key="9">
    <source>
        <dbReference type="Proteomes" id="UP000326396"/>
    </source>
</evidence>
<dbReference type="Proteomes" id="UP000326396">
    <property type="component" value="Linkage Group LG6"/>
</dbReference>
<accession>A0A5N6MEL2</accession>
<dbReference type="CDD" id="cd15904">
    <property type="entry name" value="TSPO_MBR"/>
    <property type="match status" value="1"/>
</dbReference>
<sequence length="393" mass="43552">MDSTTQELKHRAKDQTPTVIDQDDDTSVGIILMCQWDSTFRSRKERSSKKEDRHIAGRKKAPVIARPFPGKKNRSLAVAGRKIGEKTVAGNYSGVETDELKVQRQRKRPMAEKSRQRPTCFWPEKNPNKISSFGRKRRSNMTQKSRRPAIPRRGIRSLAVGIAIPLALTLANITMCGWNRSYRTIQKPFWIPPLWALHLTCLSSAFVMGLSAWLVWAEGGFHENPASVGFYLGQLVLSLTWDTVFFKMGATRLGLLVCLGQMAAMLSCYRMFGRVNRTAGDLVKLCLIWEWLEGACSISLGRVKVNEWAENGSGGKVRILSTISGDKSPPKVSLLLVNEKKRSQPLISTVGSDVCRSALLVAAIAPVAANVVAANGLFLVVVLFFPILSLTLV</sequence>
<comment type="similarity">
    <text evidence="2">Belongs to the TspO/BZRP family.</text>
</comment>
<keyword evidence="5 7" id="KW-0472">Membrane</keyword>
<dbReference type="OrthoDB" id="8841220at2759"/>
<dbReference type="Gene3D" id="1.20.1260.100">
    <property type="entry name" value="TspO/MBR protein"/>
    <property type="match status" value="1"/>
</dbReference>
<feature type="region of interest" description="Disordered" evidence="6">
    <location>
        <begin position="1"/>
        <end position="22"/>
    </location>
</feature>
<dbReference type="InterPro" id="IPR004307">
    <property type="entry name" value="TspO_MBR"/>
</dbReference>
<feature type="transmembrane region" description="Helical" evidence="7">
    <location>
        <begin position="154"/>
        <end position="175"/>
    </location>
</feature>
<feature type="transmembrane region" description="Helical" evidence="7">
    <location>
        <begin position="228"/>
        <end position="246"/>
    </location>
</feature>
<reference evidence="8 9" key="1">
    <citation type="submission" date="2019-05" db="EMBL/GenBank/DDBJ databases">
        <title>Mikania micrantha, genome provides insights into the molecular mechanism of rapid growth.</title>
        <authorList>
            <person name="Liu B."/>
        </authorList>
    </citation>
    <scope>NUCLEOTIDE SEQUENCE [LARGE SCALE GENOMIC DNA]</scope>
    <source>
        <strain evidence="8">NLD-2019</strain>
        <tissue evidence="8">Leaf</tissue>
    </source>
</reference>
<dbReference type="GO" id="GO:0033013">
    <property type="term" value="P:tetrapyrrole metabolic process"/>
    <property type="evidence" value="ECO:0007669"/>
    <property type="project" value="UniProtKB-ARBA"/>
</dbReference>
<feature type="transmembrane region" description="Helical" evidence="7">
    <location>
        <begin position="358"/>
        <end position="388"/>
    </location>
</feature>